<protein>
    <submittedName>
        <fullName evidence="1">Uncharacterized protein</fullName>
    </submittedName>
</protein>
<organism evidence="1 2">
    <name type="scientific">Eumeta variegata</name>
    <name type="common">Bagworm moth</name>
    <name type="synonym">Eumeta japonica</name>
    <dbReference type="NCBI Taxonomy" id="151549"/>
    <lineage>
        <taxon>Eukaryota</taxon>
        <taxon>Metazoa</taxon>
        <taxon>Ecdysozoa</taxon>
        <taxon>Arthropoda</taxon>
        <taxon>Hexapoda</taxon>
        <taxon>Insecta</taxon>
        <taxon>Pterygota</taxon>
        <taxon>Neoptera</taxon>
        <taxon>Endopterygota</taxon>
        <taxon>Lepidoptera</taxon>
        <taxon>Glossata</taxon>
        <taxon>Ditrysia</taxon>
        <taxon>Tineoidea</taxon>
        <taxon>Psychidae</taxon>
        <taxon>Oiketicinae</taxon>
        <taxon>Eumeta</taxon>
    </lineage>
</organism>
<dbReference type="Proteomes" id="UP000299102">
    <property type="component" value="Unassembled WGS sequence"/>
</dbReference>
<dbReference type="EMBL" id="BGZK01003369">
    <property type="protein sequence ID" value="GBP00531.1"/>
    <property type="molecule type" value="Genomic_DNA"/>
</dbReference>
<dbReference type="AlphaFoldDB" id="A0A4C1SHE1"/>
<comment type="caution">
    <text evidence="1">The sequence shown here is derived from an EMBL/GenBank/DDBJ whole genome shotgun (WGS) entry which is preliminary data.</text>
</comment>
<keyword evidence="2" id="KW-1185">Reference proteome</keyword>
<accession>A0A4C1SHE1</accession>
<name>A0A4C1SHE1_EUMVA</name>
<gene>
    <name evidence="1" type="ORF">EVAR_91998_1</name>
</gene>
<proteinExistence type="predicted"/>
<evidence type="ECO:0000313" key="2">
    <source>
        <dbReference type="Proteomes" id="UP000299102"/>
    </source>
</evidence>
<evidence type="ECO:0000313" key="1">
    <source>
        <dbReference type="EMBL" id="GBP00531.1"/>
    </source>
</evidence>
<reference evidence="1 2" key="1">
    <citation type="journal article" date="2019" name="Commun. Biol.">
        <title>The bagworm genome reveals a unique fibroin gene that provides high tensile strength.</title>
        <authorList>
            <person name="Kono N."/>
            <person name="Nakamura H."/>
            <person name="Ohtoshi R."/>
            <person name="Tomita M."/>
            <person name="Numata K."/>
            <person name="Arakawa K."/>
        </authorList>
    </citation>
    <scope>NUCLEOTIDE SEQUENCE [LARGE SCALE GENOMIC DNA]</scope>
</reference>
<sequence length="80" mass="8631">MAGRGGFDKGNMRVTFPWGITFVCVPRARLCAHLGVCVHPEIDVNVDTQPDAVLVHLLLALGDLQTVQGFLEVSEVTAVE</sequence>